<keyword evidence="3" id="KW-0963">Cytoplasm</keyword>
<evidence type="ECO:0000256" key="2">
    <source>
        <dbReference type="ARBA" id="ARBA00004496"/>
    </source>
</evidence>
<evidence type="ECO:0000259" key="10">
    <source>
        <dbReference type="PROSITE" id="PS01031"/>
    </source>
</evidence>
<dbReference type="FunFam" id="2.60.40.790:FF:000063">
    <property type="entry name" value="Heat shock protein beta-9"/>
    <property type="match status" value="1"/>
</dbReference>
<name>G1T547_RABIT</name>
<evidence type="ECO:0000256" key="5">
    <source>
        <dbReference type="ARBA" id="ARBA00023242"/>
    </source>
</evidence>
<evidence type="ECO:0000256" key="7">
    <source>
        <dbReference type="PROSITE-ProRule" id="PRU00285"/>
    </source>
</evidence>
<dbReference type="InterPro" id="IPR042940">
    <property type="entry name" value="HSPB9"/>
</dbReference>
<reference evidence="11 12" key="1">
    <citation type="journal article" date="2011" name="Nature">
        <title>A high-resolution map of human evolutionary constraint using 29 mammals.</title>
        <authorList>
            <person name="Lindblad-Toh K."/>
            <person name="Garber M."/>
            <person name="Zuk O."/>
            <person name="Lin M.F."/>
            <person name="Parker B.J."/>
            <person name="Washietl S."/>
            <person name="Kheradpour P."/>
            <person name="Ernst J."/>
            <person name="Jordan G."/>
            <person name="Mauceli E."/>
            <person name="Ward L.D."/>
            <person name="Lowe C.B."/>
            <person name="Holloway A.K."/>
            <person name="Clamp M."/>
            <person name="Gnerre S."/>
            <person name="Alfoldi J."/>
            <person name="Beal K."/>
            <person name="Chang J."/>
            <person name="Clawson H."/>
            <person name="Cuff J."/>
            <person name="Di Palma F."/>
            <person name="Fitzgerald S."/>
            <person name="Flicek P."/>
            <person name="Guttman M."/>
            <person name="Hubisz M.J."/>
            <person name="Jaffe D.B."/>
            <person name="Jungreis I."/>
            <person name="Kent W.J."/>
            <person name="Kostka D."/>
            <person name="Lara M."/>
            <person name="Martins A.L."/>
            <person name="Massingham T."/>
            <person name="Moltke I."/>
            <person name="Raney B.J."/>
            <person name="Rasmussen M.D."/>
            <person name="Robinson J."/>
            <person name="Stark A."/>
            <person name="Vilella A.J."/>
            <person name="Wen J."/>
            <person name="Xie X."/>
            <person name="Zody M.C."/>
            <person name="Baldwin J."/>
            <person name="Bloom T."/>
            <person name="Chin C.W."/>
            <person name="Heiman D."/>
            <person name="Nicol R."/>
            <person name="Nusbaum C."/>
            <person name="Young S."/>
            <person name="Wilkinson J."/>
            <person name="Worley K.C."/>
            <person name="Kovar C.L."/>
            <person name="Muzny D.M."/>
            <person name="Gibbs R.A."/>
            <person name="Cree A."/>
            <person name="Dihn H.H."/>
            <person name="Fowler G."/>
            <person name="Jhangiani S."/>
            <person name="Joshi V."/>
            <person name="Lee S."/>
            <person name="Lewis L.R."/>
            <person name="Nazareth L.V."/>
            <person name="Okwuonu G."/>
            <person name="Santibanez J."/>
            <person name="Warren W.C."/>
            <person name="Mardis E.R."/>
            <person name="Weinstock G.M."/>
            <person name="Wilson R.K."/>
            <person name="Delehaunty K."/>
            <person name="Dooling D."/>
            <person name="Fronik C."/>
            <person name="Fulton L."/>
            <person name="Fulton B."/>
            <person name="Graves T."/>
            <person name="Minx P."/>
            <person name="Sodergren E."/>
            <person name="Birney E."/>
            <person name="Margulies E.H."/>
            <person name="Herrero J."/>
            <person name="Green E.D."/>
            <person name="Haussler D."/>
            <person name="Siepel A."/>
            <person name="Goldman N."/>
            <person name="Pollard K.S."/>
            <person name="Pedersen J.S."/>
            <person name="Lander E.S."/>
            <person name="Kellis M."/>
        </authorList>
    </citation>
    <scope>NUCLEOTIDE SEQUENCE [LARGE SCALE GENOMIC DNA]</scope>
    <source>
        <strain evidence="11 12">Thorbecke inbred</strain>
    </source>
</reference>
<dbReference type="PANTHER" id="PTHR47896:SF1">
    <property type="entry name" value="HEAT SHOCK PROTEIN BETA-9"/>
    <property type="match status" value="1"/>
</dbReference>
<dbReference type="STRING" id="9986.ENSOCUP00000011442"/>
<dbReference type="OrthoDB" id="8946669at2759"/>
<dbReference type="Gene3D" id="2.60.40.790">
    <property type="match status" value="1"/>
</dbReference>
<feature type="region of interest" description="Disordered" evidence="9">
    <location>
        <begin position="1"/>
        <end position="21"/>
    </location>
</feature>
<feature type="compositionally biased region" description="Polar residues" evidence="9">
    <location>
        <begin position="1"/>
        <end position="19"/>
    </location>
</feature>
<dbReference type="GO" id="GO:0005829">
    <property type="term" value="C:cytosol"/>
    <property type="evidence" value="ECO:0007669"/>
    <property type="project" value="Ensembl"/>
</dbReference>
<dbReference type="SMR" id="G1T547"/>
<proteinExistence type="inferred from homology"/>
<keyword evidence="12" id="KW-1185">Reference proteome</keyword>
<dbReference type="InParanoid" id="G1T547"/>
<dbReference type="HOGENOM" id="CLU_1585932_0_0_1"/>
<dbReference type="RefSeq" id="XP_008269717.1">
    <property type="nucleotide sequence ID" value="XM_008271495.4"/>
</dbReference>
<dbReference type="PROSITE" id="PS01031">
    <property type="entry name" value="SHSP"/>
    <property type="match status" value="1"/>
</dbReference>
<dbReference type="eggNOG" id="KOG3591">
    <property type="taxonomic scope" value="Eukaryota"/>
</dbReference>
<feature type="region of interest" description="Disordered" evidence="9">
    <location>
        <begin position="130"/>
        <end position="162"/>
    </location>
</feature>
<dbReference type="GeneTree" id="ENSGT00510000049735"/>
<dbReference type="Bgee" id="ENSOCUG00000013299">
    <property type="expression patterns" value="Expressed in testis and 11 other cell types or tissues"/>
</dbReference>
<dbReference type="KEGG" id="ocu:100343163"/>
<reference evidence="11" key="2">
    <citation type="submission" date="2025-08" db="UniProtKB">
        <authorList>
            <consortium name="Ensembl"/>
        </authorList>
    </citation>
    <scope>IDENTIFICATION</scope>
    <source>
        <strain evidence="11">Thorbecke</strain>
    </source>
</reference>
<evidence type="ECO:0000256" key="8">
    <source>
        <dbReference type="RuleBase" id="RU003616"/>
    </source>
</evidence>
<comment type="subcellular location">
    <subcellularLocation>
        <location evidence="2">Cytoplasm</location>
    </subcellularLocation>
    <subcellularLocation>
        <location evidence="1">Nucleus</location>
    </subcellularLocation>
</comment>
<dbReference type="SUPFAM" id="SSF49764">
    <property type="entry name" value="HSP20-like chaperones"/>
    <property type="match status" value="1"/>
</dbReference>
<evidence type="ECO:0000256" key="9">
    <source>
        <dbReference type="SAM" id="MobiDB-lite"/>
    </source>
</evidence>
<accession>G1T547</accession>
<dbReference type="InterPro" id="IPR002068">
    <property type="entry name" value="A-crystallin/Hsp20_dom"/>
</dbReference>
<evidence type="ECO:0000256" key="1">
    <source>
        <dbReference type="ARBA" id="ARBA00004123"/>
    </source>
</evidence>
<dbReference type="CTD" id="94086"/>
<dbReference type="AlphaFoldDB" id="G1T547"/>
<dbReference type="GeneID" id="100343163"/>
<feature type="domain" description="SHSP" evidence="10">
    <location>
        <begin position="35"/>
        <end position="151"/>
    </location>
</feature>
<dbReference type="EMBL" id="AAGW02039748">
    <property type="status" value="NOT_ANNOTATED_CDS"/>
    <property type="molecule type" value="Genomic_DNA"/>
</dbReference>
<organism evidence="11 12">
    <name type="scientific">Oryctolagus cuniculus</name>
    <name type="common">Rabbit</name>
    <dbReference type="NCBI Taxonomy" id="9986"/>
    <lineage>
        <taxon>Eukaryota</taxon>
        <taxon>Metazoa</taxon>
        <taxon>Chordata</taxon>
        <taxon>Craniata</taxon>
        <taxon>Vertebrata</taxon>
        <taxon>Euteleostomi</taxon>
        <taxon>Mammalia</taxon>
        <taxon>Eutheria</taxon>
        <taxon>Euarchontoglires</taxon>
        <taxon>Glires</taxon>
        <taxon>Lagomorpha</taxon>
        <taxon>Leporidae</taxon>
        <taxon>Oryctolagus</taxon>
    </lineage>
</organism>
<evidence type="ECO:0000313" key="11">
    <source>
        <dbReference type="Ensembl" id="ENSOCUP00000011442.3"/>
    </source>
</evidence>
<keyword evidence="4" id="KW-0346">Stress response</keyword>
<dbReference type="Proteomes" id="UP000001811">
    <property type="component" value="Chromosome 19"/>
</dbReference>
<protein>
    <recommendedName>
        <fullName evidence="6">Heat shock protein beta-9</fullName>
    </recommendedName>
</protein>
<evidence type="ECO:0000256" key="6">
    <source>
        <dbReference type="ARBA" id="ARBA00073536"/>
    </source>
</evidence>
<dbReference type="CDD" id="cd06481">
    <property type="entry name" value="ACD_HspB9_like"/>
    <property type="match status" value="1"/>
</dbReference>
<evidence type="ECO:0000256" key="3">
    <source>
        <dbReference type="ARBA" id="ARBA00022490"/>
    </source>
</evidence>
<gene>
    <name evidence="11" type="primary">HSPB9</name>
</gene>
<evidence type="ECO:0000313" key="12">
    <source>
        <dbReference type="Proteomes" id="UP000001811"/>
    </source>
</evidence>
<evidence type="ECO:0000256" key="4">
    <source>
        <dbReference type="ARBA" id="ARBA00023016"/>
    </source>
</evidence>
<dbReference type="Ensembl" id="ENSOCUT00000013295.3">
    <property type="protein sequence ID" value="ENSOCUP00000011442.3"/>
    <property type="gene ID" value="ENSOCUG00000013299.3"/>
</dbReference>
<dbReference type="GO" id="GO:0005654">
    <property type="term" value="C:nucleoplasm"/>
    <property type="evidence" value="ECO:0007669"/>
    <property type="project" value="Ensembl"/>
</dbReference>
<dbReference type="PaxDb" id="9986-ENSOCUP00000011442"/>
<dbReference type="FunCoup" id="G1T547">
    <property type="interactions" value="165"/>
</dbReference>
<keyword evidence="5" id="KW-0539">Nucleus</keyword>
<dbReference type="Pfam" id="PF00011">
    <property type="entry name" value="HSP20"/>
    <property type="match status" value="1"/>
</dbReference>
<reference evidence="11" key="3">
    <citation type="submission" date="2025-09" db="UniProtKB">
        <authorList>
            <consortium name="Ensembl"/>
        </authorList>
    </citation>
    <scope>IDENTIFICATION</scope>
    <source>
        <strain evidence="11">Thorbecke</strain>
    </source>
</reference>
<sequence>MQRVGSSFSNGNQVASRSPSVALAERNQVATLPVQLLRDHPAAVQDHGRAADDFQMKMDAQGFAPEELVVQVTGQNLTVTGQRQWEYGNPGLGGYRMEQRVQRQMQLPPDLDPTAMTCCLTPSGQLWVRGQCGPLPPPEAQAGPSPRLRSRTSKKGSNRLTQ</sequence>
<dbReference type="PANTHER" id="PTHR47896">
    <property type="entry name" value="HEAT SHOCK PROTEIN BETA-9"/>
    <property type="match status" value="1"/>
</dbReference>
<dbReference type="InterPro" id="IPR008978">
    <property type="entry name" value="HSP20-like_chaperone"/>
</dbReference>
<comment type="similarity">
    <text evidence="7 8">Belongs to the small heat shock protein (HSP20) family.</text>
</comment>
<feature type="compositionally biased region" description="Basic residues" evidence="9">
    <location>
        <begin position="148"/>
        <end position="162"/>
    </location>
</feature>